<dbReference type="InterPro" id="IPR001387">
    <property type="entry name" value="Cro/C1-type_HTH"/>
</dbReference>
<keyword evidence="1" id="KW-0238">DNA-binding</keyword>
<dbReference type="Proteomes" id="UP001501523">
    <property type="component" value="Unassembled WGS sequence"/>
</dbReference>
<organism evidence="3 4">
    <name type="scientific">Dokdonella soli</name>
    <dbReference type="NCBI Taxonomy" id="529810"/>
    <lineage>
        <taxon>Bacteria</taxon>
        <taxon>Pseudomonadati</taxon>
        <taxon>Pseudomonadota</taxon>
        <taxon>Gammaproteobacteria</taxon>
        <taxon>Lysobacterales</taxon>
        <taxon>Rhodanobacteraceae</taxon>
        <taxon>Dokdonella</taxon>
    </lineage>
</organism>
<dbReference type="PANTHER" id="PTHR46558">
    <property type="entry name" value="TRACRIPTIONAL REGULATORY PROTEIN-RELATED-RELATED"/>
    <property type="match status" value="1"/>
</dbReference>
<name>A0ABP3TU83_9GAMM</name>
<dbReference type="CDD" id="cd00093">
    <property type="entry name" value="HTH_XRE"/>
    <property type="match status" value="1"/>
</dbReference>
<accession>A0ABP3TU83</accession>
<reference evidence="4" key="1">
    <citation type="journal article" date="2019" name="Int. J. Syst. Evol. Microbiol.">
        <title>The Global Catalogue of Microorganisms (GCM) 10K type strain sequencing project: providing services to taxonomists for standard genome sequencing and annotation.</title>
        <authorList>
            <consortium name="The Broad Institute Genomics Platform"/>
            <consortium name="The Broad Institute Genome Sequencing Center for Infectious Disease"/>
            <person name="Wu L."/>
            <person name="Ma J."/>
        </authorList>
    </citation>
    <scope>NUCLEOTIDE SEQUENCE [LARGE SCALE GENOMIC DNA]</scope>
    <source>
        <strain evidence="4">JCM 15421</strain>
    </source>
</reference>
<feature type="domain" description="HTH cro/C1-type" evidence="2">
    <location>
        <begin position="29"/>
        <end position="83"/>
    </location>
</feature>
<gene>
    <name evidence="3" type="ORF">GCM10009105_25530</name>
</gene>
<dbReference type="EMBL" id="BAAAEU010000018">
    <property type="protein sequence ID" value="GAA0718078.1"/>
    <property type="molecule type" value="Genomic_DNA"/>
</dbReference>
<dbReference type="Gene3D" id="1.10.260.40">
    <property type="entry name" value="lambda repressor-like DNA-binding domains"/>
    <property type="match status" value="1"/>
</dbReference>
<dbReference type="PROSITE" id="PS50943">
    <property type="entry name" value="HTH_CROC1"/>
    <property type="match status" value="1"/>
</dbReference>
<protein>
    <recommendedName>
        <fullName evidence="2">HTH cro/C1-type domain-containing protein</fullName>
    </recommendedName>
</protein>
<dbReference type="PANTHER" id="PTHR46558:SF11">
    <property type="entry name" value="HTH-TYPE TRANSCRIPTIONAL REGULATOR XRE"/>
    <property type="match status" value="1"/>
</dbReference>
<evidence type="ECO:0000256" key="1">
    <source>
        <dbReference type="ARBA" id="ARBA00023125"/>
    </source>
</evidence>
<evidence type="ECO:0000259" key="2">
    <source>
        <dbReference type="PROSITE" id="PS50943"/>
    </source>
</evidence>
<proteinExistence type="predicted"/>
<comment type="caution">
    <text evidence="3">The sequence shown here is derived from an EMBL/GenBank/DDBJ whole genome shotgun (WGS) entry which is preliminary data.</text>
</comment>
<keyword evidence="4" id="KW-1185">Reference proteome</keyword>
<dbReference type="Pfam" id="PF01381">
    <property type="entry name" value="HTH_3"/>
    <property type="match status" value="1"/>
</dbReference>
<dbReference type="SUPFAM" id="SSF47413">
    <property type="entry name" value="lambda repressor-like DNA-binding domains"/>
    <property type="match status" value="1"/>
</dbReference>
<evidence type="ECO:0000313" key="4">
    <source>
        <dbReference type="Proteomes" id="UP001501523"/>
    </source>
</evidence>
<evidence type="ECO:0000313" key="3">
    <source>
        <dbReference type="EMBL" id="GAA0718078.1"/>
    </source>
</evidence>
<sequence length="131" mass="14397">MEQHSPTAVPVVALSKQEKAFFAQLGSRIAQLRKEQGITQVQLAEVLDVSQQTITAYEVGRRRIQVSSLPLIAKTLGVAVEDLVGPDPKPAAKRGPAPKLQQQMDRIAKLPKTQQRFVMQVLDSMLAQASR</sequence>
<dbReference type="InterPro" id="IPR010982">
    <property type="entry name" value="Lambda_DNA-bd_dom_sf"/>
</dbReference>
<dbReference type="SMART" id="SM00530">
    <property type="entry name" value="HTH_XRE"/>
    <property type="match status" value="1"/>
</dbReference>